<sequence>MVKVVTHEAFACSCAEGDVVLRQSYKPESCGKVYYACPKSKPLKHFGCGFFMKRDPTSSIDEFSWSSICRTFNTYKLFFRTFNTSKLFFRTFSTSNYSLGSSRNAEYSICKHLHGKISVLKASMNMHMHPAQHTVNSAALLHEGLNEMEKLDLE</sequence>
<organism evidence="1">
    <name type="scientific">Tanacetum cinerariifolium</name>
    <name type="common">Dalmatian daisy</name>
    <name type="synonym">Chrysanthemum cinerariifolium</name>
    <dbReference type="NCBI Taxonomy" id="118510"/>
    <lineage>
        <taxon>Eukaryota</taxon>
        <taxon>Viridiplantae</taxon>
        <taxon>Streptophyta</taxon>
        <taxon>Embryophyta</taxon>
        <taxon>Tracheophyta</taxon>
        <taxon>Spermatophyta</taxon>
        <taxon>Magnoliopsida</taxon>
        <taxon>eudicotyledons</taxon>
        <taxon>Gunneridae</taxon>
        <taxon>Pentapetalae</taxon>
        <taxon>asterids</taxon>
        <taxon>campanulids</taxon>
        <taxon>Asterales</taxon>
        <taxon>Asteraceae</taxon>
        <taxon>Asteroideae</taxon>
        <taxon>Anthemideae</taxon>
        <taxon>Anthemidinae</taxon>
        <taxon>Tanacetum</taxon>
    </lineage>
</organism>
<dbReference type="EMBL" id="BKCJ010002491">
    <property type="protein sequence ID" value="GEU48924.1"/>
    <property type="molecule type" value="Genomic_DNA"/>
</dbReference>
<evidence type="ECO:0000313" key="1">
    <source>
        <dbReference type="EMBL" id="GEU48924.1"/>
    </source>
</evidence>
<gene>
    <name evidence="1" type="ORF">Tci_020902</name>
</gene>
<reference evidence="1" key="1">
    <citation type="journal article" date="2019" name="Sci. Rep.">
        <title>Draft genome of Tanacetum cinerariifolium, the natural source of mosquito coil.</title>
        <authorList>
            <person name="Yamashiro T."/>
            <person name="Shiraishi A."/>
            <person name="Satake H."/>
            <person name="Nakayama K."/>
        </authorList>
    </citation>
    <scope>NUCLEOTIDE SEQUENCE</scope>
</reference>
<protein>
    <recommendedName>
        <fullName evidence="2">Zinc finger GRF-type domain-containing protein</fullName>
    </recommendedName>
</protein>
<evidence type="ECO:0008006" key="2">
    <source>
        <dbReference type="Google" id="ProtNLM"/>
    </source>
</evidence>
<name>A0A6L2KM28_TANCI</name>
<accession>A0A6L2KM28</accession>
<dbReference type="AlphaFoldDB" id="A0A6L2KM28"/>
<comment type="caution">
    <text evidence="1">The sequence shown here is derived from an EMBL/GenBank/DDBJ whole genome shotgun (WGS) entry which is preliminary data.</text>
</comment>
<proteinExistence type="predicted"/>